<proteinExistence type="predicted"/>
<organism evidence="1 2">
    <name type="scientific">Anoxybacterium hadale</name>
    <dbReference type="NCBI Taxonomy" id="3408580"/>
    <lineage>
        <taxon>Bacteria</taxon>
        <taxon>Bacillati</taxon>
        <taxon>Bacillota</taxon>
        <taxon>Clostridia</taxon>
        <taxon>Peptostreptococcales</taxon>
        <taxon>Anaerovoracaceae</taxon>
        <taxon>Anoxybacterium</taxon>
    </lineage>
</organism>
<dbReference type="Proteomes" id="UP000594014">
    <property type="component" value="Chromosome"/>
</dbReference>
<keyword evidence="2" id="KW-1185">Reference proteome</keyword>
<evidence type="ECO:0000313" key="2">
    <source>
        <dbReference type="Proteomes" id="UP000594014"/>
    </source>
</evidence>
<evidence type="ECO:0000313" key="1">
    <source>
        <dbReference type="EMBL" id="QOX64466.1"/>
    </source>
</evidence>
<reference evidence="1" key="1">
    <citation type="submission" date="2019-08" db="EMBL/GenBank/DDBJ databases">
        <title>Genome sequence of Clostridiales bacterium MT110.</title>
        <authorList>
            <person name="Cao J."/>
        </authorList>
    </citation>
    <scope>NUCLEOTIDE SEQUENCE</scope>
    <source>
        <strain evidence="1">MT110</strain>
    </source>
</reference>
<sequence>MKFTSDDFAKELKSKNIRLSHQRLKVLEYLSENKCHPTVDQIYTNLLKEIPTLSRTTVYSTLGALADAGMVKAINIEDNEIRYDITVEDHGHFKCESCGSIYDFPADMSHLESEVLNGFKIRDKNVYFKGTCPMCLVNKN</sequence>
<gene>
    <name evidence="1" type="ORF">FRZ06_14515</name>
</gene>
<dbReference type="EMBL" id="CP042469">
    <property type="protein sequence ID" value="QOX64466.1"/>
    <property type="molecule type" value="Genomic_DNA"/>
</dbReference>
<accession>A0ACD1AD85</accession>
<name>A0ACD1AD85_9FIRM</name>
<protein>
    <submittedName>
        <fullName evidence="1">Transcriptional repressor</fullName>
    </submittedName>
</protein>